<dbReference type="InParanoid" id="A0A1J7IQ05"/>
<evidence type="ECO:0000256" key="1">
    <source>
        <dbReference type="SAM" id="MobiDB-lite"/>
    </source>
</evidence>
<reference evidence="2 3" key="1">
    <citation type="submission" date="2016-10" db="EMBL/GenBank/DDBJ databases">
        <title>Draft genome sequence of Coniochaeta ligniaria NRRL30616, a lignocellulolytic fungus for bioabatement of inhibitors in plant biomass hydrolysates.</title>
        <authorList>
            <consortium name="DOE Joint Genome Institute"/>
            <person name="Jimenez D.J."/>
            <person name="Hector R.E."/>
            <person name="Riley R."/>
            <person name="Sun H."/>
            <person name="Grigoriev I.V."/>
            <person name="Van Elsas J.D."/>
            <person name="Nichols N.N."/>
        </authorList>
    </citation>
    <scope>NUCLEOTIDE SEQUENCE [LARGE SCALE GENOMIC DNA]</scope>
    <source>
        <strain evidence="2 3">NRRL 30616</strain>
    </source>
</reference>
<accession>A0A1J7IQ05</accession>
<dbReference type="Proteomes" id="UP000182658">
    <property type="component" value="Unassembled WGS sequence"/>
</dbReference>
<dbReference type="EMBL" id="KV875097">
    <property type="protein sequence ID" value="OIW29558.1"/>
    <property type="molecule type" value="Genomic_DNA"/>
</dbReference>
<keyword evidence="3" id="KW-1185">Reference proteome</keyword>
<name>A0A1J7IQ05_9PEZI</name>
<gene>
    <name evidence="2" type="ORF">CONLIGDRAFT_680401</name>
</gene>
<sequence length="222" mass="25122">MVTTRSAQRLRWVLDGPLETAIAVLKQPYHDPDTTPEPYCTLQGNELVWHAVTQAPYTEPKVSSVTVSVTEIDDWEYQWSELHYRHTDPPDGDDDDEDEDDWPSECCGDHADTKLVVKATGEYVTVHDYVSAVHPWLLRKHDELLEALAVLDDEPRISLPAGEHLMVTSVGPDILSVGTKEDWLRDKAKDVYLRFAQFVADSEYVELRNDDDYGPPPGYSGP</sequence>
<feature type="region of interest" description="Disordered" evidence="1">
    <location>
        <begin position="84"/>
        <end position="104"/>
    </location>
</feature>
<feature type="compositionally biased region" description="Acidic residues" evidence="1">
    <location>
        <begin position="90"/>
        <end position="103"/>
    </location>
</feature>
<evidence type="ECO:0000313" key="2">
    <source>
        <dbReference type="EMBL" id="OIW29558.1"/>
    </source>
</evidence>
<proteinExistence type="predicted"/>
<evidence type="ECO:0000313" key="3">
    <source>
        <dbReference type="Proteomes" id="UP000182658"/>
    </source>
</evidence>
<organism evidence="2 3">
    <name type="scientific">Coniochaeta ligniaria NRRL 30616</name>
    <dbReference type="NCBI Taxonomy" id="1408157"/>
    <lineage>
        <taxon>Eukaryota</taxon>
        <taxon>Fungi</taxon>
        <taxon>Dikarya</taxon>
        <taxon>Ascomycota</taxon>
        <taxon>Pezizomycotina</taxon>
        <taxon>Sordariomycetes</taxon>
        <taxon>Sordariomycetidae</taxon>
        <taxon>Coniochaetales</taxon>
        <taxon>Coniochaetaceae</taxon>
        <taxon>Coniochaeta</taxon>
    </lineage>
</organism>
<dbReference type="AlphaFoldDB" id="A0A1J7IQ05"/>
<protein>
    <submittedName>
        <fullName evidence="2">Uncharacterized protein</fullName>
    </submittedName>
</protein>
<dbReference type="OrthoDB" id="3944545at2759"/>